<evidence type="ECO:0000313" key="3">
    <source>
        <dbReference type="EMBL" id="RWR96087.1"/>
    </source>
</evidence>
<dbReference type="Pfam" id="PF03456">
    <property type="entry name" value="uDENN"/>
    <property type="match status" value="1"/>
</dbReference>
<feature type="compositionally biased region" description="Basic residues" evidence="1">
    <location>
        <begin position="36"/>
        <end position="50"/>
    </location>
</feature>
<dbReference type="OrthoDB" id="6019893at2759"/>
<proteinExistence type="predicted"/>
<feature type="compositionally biased region" description="Polar residues" evidence="1">
    <location>
        <begin position="385"/>
        <end position="396"/>
    </location>
</feature>
<feature type="region of interest" description="Disordered" evidence="1">
    <location>
        <begin position="375"/>
        <end position="402"/>
    </location>
</feature>
<feature type="domain" description="UDENN" evidence="2">
    <location>
        <begin position="149"/>
        <end position="806"/>
    </location>
</feature>
<sequence length="806" mass="90322">MEVADTGGGPASTSFVSSNKASEEAGGAPGEEAPSHRPRRSKFLNSRHQRSSSFQRWMHQMQRAWNWVPPPREEGSRSNFNPEVLANQKRQWYQHQSRGVDHKQQMEPTSLFEQFFIVGLHPDVNIVATEDAFTRGNTCESNVAKSEILDFRNLQCQGPSLPPLEPQILFKYPQRKRLAIRVKDLPAFCFPGGIKARYLEKTPSMSDLNEVVYGQEHLCRDDLSFIFSLKVADNATLYGVCLHVQEVVQRTSHILGVVSPLPKSSGLLSYVLVSAPRCYCILTRVPFFELHYEMLNSIIAQERLERITQFVSEMALMDSIPLIVTAQAQTDENLDSPDRESSGDSMPFEIPTASVSGLIPAAAGLLSDNEFQTYSPKQLEPQSPERGSSSEASDFNQAREPEKDIRKNLQCFDDFASEASESHSDSFERMNGIYENGRISPEVGIYQYSVARTLERVSSSESLYSSVKSIGSEDEDEVSSSHELNATDEQVMRWAKENKNDLLQIVCGYHALSLPPRGSEIVFRPLDHLQPITYSRPGISAFGLGEKYSNMEPYRSSKEIAEINAKLAAAEEALALSIWTTATVCRALSLESVLALFAGALLEKQVVVICPNLGVLSATVLSVIPMIRPFEWQSLLLPILPRKMLDFLDAPVPFIVGVQNKPADKKMRSSSIIRINVQKEQVKMCSLPQLPRHRELVTQLGPIHARLSCENSIAKRHPVYKCSEVQAEAAWQFLNVMRSYLESLCSDLRSHTITSVQANNDKVSLLLKESFIDSFPARDRPFIKLLVETQLFSVLSDSRLSSFEHE</sequence>
<feature type="region of interest" description="Disordered" evidence="1">
    <location>
        <begin position="1"/>
        <end position="55"/>
    </location>
</feature>
<feature type="compositionally biased region" description="Polar residues" evidence="1">
    <location>
        <begin position="11"/>
        <end position="20"/>
    </location>
</feature>
<evidence type="ECO:0000256" key="1">
    <source>
        <dbReference type="SAM" id="MobiDB-lite"/>
    </source>
</evidence>
<feature type="compositionally biased region" description="Gly residues" evidence="1">
    <location>
        <begin position="1"/>
        <end position="10"/>
    </location>
</feature>
<dbReference type="InterPro" id="IPR005113">
    <property type="entry name" value="uDENN_dom"/>
</dbReference>
<dbReference type="Pfam" id="PF02141">
    <property type="entry name" value="DENN"/>
    <property type="match status" value="1"/>
</dbReference>
<evidence type="ECO:0000313" key="4">
    <source>
        <dbReference type="Proteomes" id="UP000283530"/>
    </source>
</evidence>
<comment type="caution">
    <text evidence="3">The sequence shown here is derived from an EMBL/GenBank/DDBJ whole genome shotgun (WGS) entry which is preliminary data.</text>
</comment>
<gene>
    <name evidence="3" type="ORF">CKAN_02545300</name>
</gene>
<name>A0A3S3PR70_9MAGN</name>
<protein>
    <submittedName>
        <fullName evidence="3">DENN domain-containing protein</fullName>
    </submittedName>
</protein>
<dbReference type="InterPro" id="IPR037516">
    <property type="entry name" value="Tripartite_DENN"/>
</dbReference>
<organism evidence="3 4">
    <name type="scientific">Cinnamomum micranthum f. kanehirae</name>
    <dbReference type="NCBI Taxonomy" id="337451"/>
    <lineage>
        <taxon>Eukaryota</taxon>
        <taxon>Viridiplantae</taxon>
        <taxon>Streptophyta</taxon>
        <taxon>Embryophyta</taxon>
        <taxon>Tracheophyta</taxon>
        <taxon>Spermatophyta</taxon>
        <taxon>Magnoliopsida</taxon>
        <taxon>Magnoliidae</taxon>
        <taxon>Laurales</taxon>
        <taxon>Lauraceae</taxon>
        <taxon>Cinnamomum</taxon>
    </lineage>
</organism>
<dbReference type="Gene3D" id="3.40.50.11500">
    <property type="match status" value="1"/>
</dbReference>
<dbReference type="EMBL" id="QPKB01000012">
    <property type="protein sequence ID" value="RWR96087.1"/>
    <property type="molecule type" value="Genomic_DNA"/>
</dbReference>
<dbReference type="SMART" id="SM00799">
    <property type="entry name" value="DENN"/>
    <property type="match status" value="1"/>
</dbReference>
<dbReference type="PANTHER" id="PTHR15288">
    <property type="entry name" value="DENN DOMAIN-CONTAINING PROTEIN 2"/>
    <property type="match status" value="1"/>
</dbReference>
<dbReference type="InterPro" id="IPR001194">
    <property type="entry name" value="cDENN_dom"/>
</dbReference>
<evidence type="ECO:0000259" key="2">
    <source>
        <dbReference type="PROSITE" id="PS50211"/>
    </source>
</evidence>
<dbReference type="AlphaFoldDB" id="A0A3S3PR70"/>
<accession>A0A3S3PR70</accession>
<reference evidence="3 4" key="1">
    <citation type="journal article" date="2019" name="Nat. Plants">
        <title>Stout camphor tree genome fills gaps in understanding of flowering plant genome evolution.</title>
        <authorList>
            <person name="Chaw S.M."/>
            <person name="Liu Y.C."/>
            <person name="Wu Y.W."/>
            <person name="Wang H.Y."/>
            <person name="Lin C.I."/>
            <person name="Wu C.S."/>
            <person name="Ke H.M."/>
            <person name="Chang L.Y."/>
            <person name="Hsu C.Y."/>
            <person name="Yang H.T."/>
            <person name="Sudianto E."/>
            <person name="Hsu M.H."/>
            <person name="Wu K.P."/>
            <person name="Wang L.N."/>
            <person name="Leebens-Mack J.H."/>
            <person name="Tsai I.J."/>
        </authorList>
    </citation>
    <scope>NUCLEOTIDE SEQUENCE [LARGE SCALE GENOMIC DNA]</scope>
    <source>
        <strain evidence="4">cv. Chaw 1501</strain>
        <tissue evidence="3">Young leaves</tissue>
    </source>
</reference>
<dbReference type="InterPro" id="IPR051942">
    <property type="entry name" value="DENN_domain_containing_2"/>
</dbReference>
<dbReference type="Proteomes" id="UP000283530">
    <property type="component" value="Unassembled WGS sequence"/>
</dbReference>
<dbReference type="PANTHER" id="PTHR15288:SF0">
    <property type="entry name" value="UDENN DOMAIN-CONTAINING PROTEIN"/>
    <property type="match status" value="1"/>
</dbReference>
<keyword evidence="4" id="KW-1185">Reference proteome</keyword>
<dbReference type="InterPro" id="IPR043153">
    <property type="entry name" value="DENN_C"/>
</dbReference>
<dbReference type="Gene3D" id="3.30.450.200">
    <property type="match status" value="1"/>
</dbReference>
<dbReference type="PROSITE" id="PS50211">
    <property type="entry name" value="DENN"/>
    <property type="match status" value="1"/>
</dbReference>